<evidence type="ECO:0000256" key="5">
    <source>
        <dbReference type="ARBA" id="ARBA00022692"/>
    </source>
</evidence>
<evidence type="ECO:0000256" key="2">
    <source>
        <dbReference type="ARBA" id="ARBA00022475"/>
    </source>
</evidence>
<evidence type="ECO:0000256" key="8">
    <source>
        <dbReference type="SAM" id="Phobius"/>
    </source>
</evidence>
<keyword evidence="3" id="KW-0328">Glycosyltransferase</keyword>
<dbReference type="GO" id="GO:0016763">
    <property type="term" value="F:pentosyltransferase activity"/>
    <property type="evidence" value="ECO:0007669"/>
    <property type="project" value="TreeGrafter"/>
</dbReference>
<dbReference type="InterPro" id="IPR050297">
    <property type="entry name" value="LipidA_mod_glycosyltrf_83"/>
</dbReference>
<feature type="transmembrane region" description="Helical" evidence="8">
    <location>
        <begin position="216"/>
        <end position="240"/>
    </location>
</feature>
<name>A0A366M7Z0_9EURY</name>
<evidence type="ECO:0000256" key="1">
    <source>
        <dbReference type="ARBA" id="ARBA00004651"/>
    </source>
</evidence>
<dbReference type="AlphaFoldDB" id="A0A366M7Z0"/>
<organism evidence="10 11">
    <name type="scientific">Candidatus Methanobinarius endosymbioticus</name>
    <dbReference type="NCBI Taxonomy" id="2006182"/>
    <lineage>
        <taxon>Archaea</taxon>
        <taxon>Methanobacteriati</taxon>
        <taxon>Methanobacteriota</taxon>
        <taxon>Methanomada group</taxon>
        <taxon>Methanobacteria</taxon>
        <taxon>Methanobacteriales</taxon>
        <taxon>Methanobacteriaceae</taxon>
        <taxon>Candidatus Methanobinarius</taxon>
    </lineage>
</organism>
<protein>
    <recommendedName>
        <fullName evidence="9">Glycosyltransferase RgtA/B/C/D-like domain-containing protein</fullName>
    </recommendedName>
</protein>
<evidence type="ECO:0000256" key="4">
    <source>
        <dbReference type="ARBA" id="ARBA00022679"/>
    </source>
</evidence>
<keyword evidence="2" id="KW-1003">Cell membrane</keyword>
<feature type="transmembrane region" description="Helical" evidence="8">
    <location>
        <begin position="285"/>
        <end position="309"/>
    </location>
</feature>
<comment type="caution">
    <text evidence="10">The sequence shown here is derived from an EMBL/GenBank/DDBJ whole genome shotgun (WGS) entry which is preliminary data.</text>
</comment>
<feature type="domain" description="Glycosyltransferase RgtA/B/C/D-like" evidence="9">
    <location>
        <begin position="79"/>
        <end position="225"/>
    </location>
</feature>
<feature type="transmembrane region" description="Helical" evidence="8">
    <location>
        <begin position="73"/>
        <end position="92"/>
    </location>
</feature>
<evidence type="ECO:0000256" key="7">
    <source>
        <dbReference type="ARBA" id="ARBA00023136"/>
    </source>
</evidence>
<dbReference type="GO" id="GO:0008610">
    <property type="term" value="P:lipid biosynthetic process"/>
    <property type="evidence" value="ECO:0007669"/>
    <property type="project" value="UniProtKB-ARBA"/>
</dbReference>
<feature type="transmembrane region" description="Helical" evidence="8">
    <location>
        <begin position="427"/>
        <end position="447"/>
    </location>
</feature>
<evidence type="ECO:0000313" key="11">
    <source>
        <dbReference type="Proteomes" id="UP000253099"/>
    </source>
</evidence>
<proteinExistence type="predicted"/>
<dbReference type="Pfam" id="PF13231">
    <property type="entry name" value="PMT_2"/>
    <property type="match status" value="1"/>
</dbReference>
<feature type="transmembrane region" description="Helical" evidence="8">
    <location>
        <begin position="345"/>
        <end position="363"/>
    </location>
</feature>
<keyword evidence="6 8" id="KW-1133">Transmembrane helix</keyword>
<accession>A0A366M7Z0</accession>
<feature type="transmembrane region" description="Helical" evidence="8">
    <location>
        <begin position="174"/>
        <end position="204"/>
    </location>
</feature>
<feature type="transmembrane region" description="Helical" evidence="8">
    <location>
        <begin position="124"/>
        <end position="144"/>
    </location>
</feature>
<dbReference type="GO" id="GO:0005886">
    <property type="term" value="C:plasma membrane"/>
    <property type="evidence" value="ECO:0007669"/>
    <property type="project" value="UniProtKB-SubCell"/>
</dbReference>
<feature type="transmembrane region" description="Helical" evidence="8">
    <location>
        <begin position="151"/>
        <end position="168"/>
    </location>
</feature>
<feature type="transmembrane region" description="Helical" evidence="8">
    <location>
        <begin position="399"/>
        <end position="421"/>
    </location>
</feature>
<dbReference type="PANTHER" id="PTHR33908:SF11">
    <property type="entry name" value="MEMBRANE PROTEIN"/>
    <property type="match status" value="1"/>
</dbReference>
<feature type="transmembrane region" description="Helical" evidence="8">
    <location>
        <begin position="369"/>
        <end position="387"/>
    </location>
</feature>
<dbReference type="PANTHER" id="PTHR33908">
    <property type="entry name" value="MANNOSYLTRANSFERASE YKCB-RELATED"/>
    <property type="match status" value="1"/>
</dbReference>
<comment type="subcellular location">
    <subcellularLocation>
        <location evidence="1">Cell membrane</location>
        <topology evidence="1">Multi-pass membrane protein</topology>
    </subcellularLocation>
</comment>
<evidence type="ECO:0000256" key="6">
    <source>
        <dbReference type="ARBA" id="ARBA00022989"/>
    </source>
</evidence>
<feature type="transmembrane region" description="Helical" evidence="8">
    <location>
        <begin position="516"/>
        <end position="535"/>
    </location>
</feature>
<sequence>MKNTKIKSLVHFFKSNETKLSFLFILLFSSIITILLIWINTSHEILGSSYRDVYFYLIKSLRFSGYSIGGYEYVNYLSPLIPFLTSFLFKLGFVNETSIFIVTGIFYILGVLGVFSLLKLRFRNIMAIFGTIIYTGLSINLIWVANGTLDIPSVSLTILAIYLFVIGVEKNQKYFYLAFPVAMLGFFAKYTAGLAIPLMFLYILSKPDIKNTIPKYWKNVIGSLGAGSITSIPFMAYFYINKIPLGFLNQAKDIASKTTIVSEVNNNLFYYFTNIPRFIYNPNHILSYIIIFIVVLGLIIGIYILLMIFRMKNMNVSQYISKNRDMDKIHSNYFLIMNKKISNKLVYFLIIVSIFVMFISFLTASTISFVYSELIFFVLAFIFSYLLNKLIKTLPNNKFFRFDLLMFSWFFSYLIFFSAHLVKVDRYFITMAPTFVFFVTLALNTLLNLKPLNYKKNSQNKNKSPDLSQNNYQKFNSDILENKDILNENQSLNQNQAKNNWRKVWKINIKPNIKNLIPLLLIVIFLISSFGYLTLDKHDSLAHDERETVNWIKNHDPNYNSKVIWAERGPIFTWYFKKEIIYVNWEHSPQNLSEMMKGNNTTYFIALSPEENIPGYSSVKKIGKVTIYQRNTS</sequence>
<dbReference type="InterPro" id="IPR038731">
    <property type="entry name" value="RgtA/B/C-like"/>
</dbReference>
<dbReference type="EMBL" id="NIZT01000070">
    <property type="protein sequence ID" value="RBQ22295.1"/>
    <property type="molecule type" value="Genomic_DNA"/>
</dbReference>
<dbReference type="Proteomes" id="UP000253099">
    <property type="component" value="Unassembled WGS sequence"/>
</dbReference>
<keyword evidence="5 8" id="KW-0812">Transmembrane</keyword>
<keyword evidence="11" id="KW-1185">Reference proteome</keyword>
<keyword evidence="7 8" id="KW-0472">Membrane</keyword>
<feature type="transmembrane region" description="Helical" evidence="8">
    <location>
        <begin position="20"/>
        <end position="39"/>
    </location>
</feature>
<feature type="transmembrane region" description="Helical" evidence="8">
    <location>
        <begin position="99"/>
        <end position="118"/>
    </location>
</feature>
<evidence type="ECO:0000313" key="10">
    <source>
        <dbReference type="EMBL" id="RBQ22295.1"/>
    </source>
</evidence>
<evidence type="ECO:0000256" key="3">
    <source>
        <dbReference type="ARBA" id="ARBA00022676"/>
    </source>
</evidence>
<evidence type="ECO:0000259" key="9">
    <source>
        <dbReference type="Pfam" id="PF13231"/>
    </source>
</evidence>
<gene>
    <name evidence="10" type="ORF">ALNOE001_20250</name>
</gene>
<keyword evidence="4" id="KW-0808">Transferase</keyword>
<reference evidence="10 11" key="1">
    <citation type="submission" date="2018-06" db="EMBL/GenBank/DDBJ databases">
        <title>Genomic insight into two independent archaeal endosymbiosis events.</title>
        <authorList>
            <person name="Lind A.E."/>
            <person name="Lewis W.H."/>
            <person name="Spang A."/>
            <person name="Guy L."/>
            <person name="Embley M.T."/>
            <person name="Ettema T.J.G."/>
        </authorList>
    </citation>
    <scope>NUCLEOTIDE SEQUENCE [LARGE SCALE GENOMIC DNA]</scope>
    <source>
        <strain evidence="10">NOE</strain>
    </source>
</reference>